<organism evidence="1 2">
    <name type="scientific">Desulfoprunum benzoelyticum</name>
    <dbReference type="NCBI Taxonomy" id="1506996"/>
    <lineage>
        <taxon>Bacteria</taxon>
        <taxon>Pseudomonadati</taxon>
        <taxon>Thermodesulfobacteriota</taxon>
        <taxon>Desulfobulbia</taxon>
        <taxon>Desulfobulbales</taxon>
        <taxon>Desulfobulbaceae</taxon>
        <taxon>Desulfoprunum</taxon>
    </lineage>
</organism>
<dbReference type="Proteomes" id="UP000539642">
    <property type="component" value="Unassembled WGS sequence"/>
</dbReference>
<gene>
    <name evidence="1" type="ORF">HNQ81_003048</name>
</gene>
<sequence length="84" mass="9686">MRRNPFFVPFFAGRLPARHLPVIDPSESLVSFSIPSKWEDLKEEFEELIDAAHDLYGDYSIYEVTDLDRPAAIARIVEMYGPAR</sequence>
<protein>
    <submittedName>
        <fullName evidence="1">Uncharacterized protein</fullName>
    </submittedName>
</protein>
<accession>A0A840UWU3</accession>
<name>A0A840UWU3_9BACT</name>
<proteinExistence type="predicted"/>
<evidence type="ECO:0000313" key="1">
    <source>
        <dbReference type="EMBL" id="MBB5349296.1"/>
    </source>
</evidence>
<dbReference type="RefSeq" id="WP_183352102.1">
    <property type="nucleotide sequence ID" value="NZ_JACHEO010000023.1"/>
</dbReference>
<dbReference type="AlphaFoldDB" id="A0A840UWU3"/>
<reference evidence="1 2" key="1">
    <citation type="submission" date="2020-08" db="EMBL/GenBank/DDBJ databases">
        <title>Genomic Encyclopedia of Type Strains, Phase IV (KMG-IV): sequencing the most valuable type-strain genomes for metagenomic binning, comparative biology and taxonomic classification.</title>
        <authorList>
            <person name="Goeker M."/>
        </authorList>
    </citation>
    <scope>NUCLEOTIDE SEQUENCE [LARGE SCALE GENOMIC DNA]</scope>
    <source>
        <strain evidence="1 2">DSM 28570</strain>
    </source>
</reference>
<evidence type="ECO:0000313" key="2">
    <source>
        <dbReference type="Proteomes" id="UP000539642"/>
    </source>
</evidence>
<comment type="caution">
    <text evidence="1">The sequence shown here is derived from an EMBL/GenBank/DDBJ whole genome shotgun (WGS) entry which is preliminary data.</text>
</comment>
<dbReference type="EMBL" id="JACHEO010000023">
    <property type="protein sequence ID" value="MBB5349296.1"/>
    <property type="molecule type" value="Genomic_DNA"/>
</dbReference>
<keyword evidence="2" id="KW-1185">Reference proteome</keyword>